<dbReference type="InterPro" id="IPR017871">
    <property type="entry name" value="ABC_transporter-like_CS"/>
</dbReference>
<evidence type="ECO:0000313" key="6">
    <source>
        <dbReference type="EMBL" id="KGR77882.1"/>
    </source>
</evidence>
<dbReference type="EMBL" id="JPVN01000015">
    <property type="protein sequence ID" value="KGR77882.1"/>
    <property type="molecule type" value="Genomic_DNA"/>
</dbReference>
<keyword evidence="3" id="KW-0547">Nucleotide-binding</keyword>
<dbReference type="eggNOG" id="COG1136">
    <property type="taxonomic scope" value="Bacteria"/>
</dbReference>
<keyword evidence="4 6" id="KW-0067">ATP-binding</keyword>
<dbReference type="PANTHER" id="PTHR42798:SF7">
    <property type="entry name" value="ALPHA-D-RIBOSE 1-METHYLPHOSPHONATE 5-TRIPHOSPHATE SYNTHASE SUBUNIT PHNL"/>
    <property type="match status" value="1"/>
</dbReference>
<gene>
    <name evidence="6" type="ORF">CD29_13415</name>
</gene>
<accession>A0A0A3IST6</accession>
<feature type="domain" description="ABC transporter" evidence="5">
    <location>
        <begin position="6"/>
        <end position="245"/>
    </location>
</feature>
<dbReference type="Proteomes" id="UP000030416">
    <property type="component" value="Unassembled WGS sequence"/>
</dbReference>
<evidence type="ECO:0000256" key="1">
    <source>
        <dbReference type="ARBA" id="ARBA00005417"/>
    </source>
</evidence>
<dbReference type="SMART" id="SM00382">
    <property type="entry name" value="AAA"/>
    <property type="match status" value="1"/>
</dbReference>
<dbReference type="RefSeq" id="WP_036187527.1">
    <property type="nucleotide sequence ID" value="NZ_AVDA01000015.1"/>
</dbReference>
<organism evidence="6 7">
    <name type="scientific">Ureibacillus manganicus DSM 26584</name>
    <dbReference type="NCBI Taxonomy" id="1384049"/>
    <lineage>
        <taxon>Bacteria</taxon>
        <taxon>Bacillati</taxon>
        <taxon>Bacillota</taxon>
        <taxon>Bacilli</taxon>
        <taxon>Bacillales</taxon>
        <taxon>Caryophanaceae</taxon>
        <taxon>Ureibacillus</taxon>
    </lineage>
</organism>
<dbReference type="SUPFAM" id="SSF52540">
    <property type="entry name" value="P-loop containing nucleoside triphosphate hydrolases"/>
    <property type="match status" value="1"/>
</dbReference>
<dbReference type="CDD" id="cd03255">
    <property type="entry name" value="ABC_MJ0796_LolCDE_FtsE"/>
    <property type="match status" value="1"/>
</dbReference>
<dbReference type="Gene3D" id="3.40.50.300">
    <property type="entry name" value="P-loop containing nucleotide triphosphate hydrolases"/>
    <property type="match status" value="1"/>
</dbReference>
<keyword evidence="7" id="KW-1185">Reference proteome</keyword>
<comment type="similarity">
    <text evidence="1">Belongs to the ABC transporter superfamily.</text>
</comment>
<dbReference type="OrthoDB" id="9791546at2"/>
<reference evidence="6 7" key="1">
    <citation type="submission" date="2014-02" db="EMBL/GenBank/DDBJ databases">
        <title>Draft genome sequence of Lysinibacillus manganicus DSM 26584T.</title>
        <authorList>
            <person name="Zhang F."/>
            <person name="Wang G."/>
            <person name="Zhang L."/>
        </authorList>
    </citation>
    <scope>NUCLEOTIDE SEQUENCE [LARGE SCALE GENOMIC DNA]</scope>
    <source>
        <strain evidence="6 7">DSM 26584</strain>
    </source>
</reference>
<evidence type="ECO:0000256" key="2">
    <source>
        <dbReference type="ARBA" id="ARBA00022448"/>
    </source>
</evidence>
<dbReference type="STRING" id="1384049.CD29_13415"/>
<dbReference type="InterPro" id="IPR003593">
    <property type="entry name" value="AAA+_ATPase"/>
</dbReference>
<name>A0A0A3IST6_9BACL</name>
<evidence type="ECO:0000256" key="4">
    <source>
        <dbReference type="ARBA" id="ARBA00022840"/>
    </source>
</evidence>
<dbReference type="InterPro" id="IPR003439">
    <property type="entry name" value="ABC_transporter-like_ATP-bd"/>
</dbReference>
<dbReference type="PANTHER" id="PTHR42798">
    <property type="entry name" value="LIPOPROTEIN-RELEASING SYSTEM ATP-BINDING PROTEIN LOLD"/>
    <property type="match status" value="1"/>
</dbReference>
<dbReference type="PROSITE" id="PS50893">
    <property type="entry name" value="ABC_TRANSPORTER_2"/>
    <property type="match status" value="1"/>
</dbReference>
<evidence type="ECO:0000256" key="3">
    <source>
        <dbReference type="ARBA" id="ARBA00022741"/>
    </source>
</evidence>
<dbReference type="InterPro" id="IPR017911">
    <property type="entry name" value="MacB-like_ATP-bd"/>
</dbReference>
<dbReference type="PROSITE" id="PS00211">
    <property type="entry name" value="ABC_TRANSPORTER_1"/>
    <property type="match status" value="1"/>
</dbReference>
<dbReference type="AlphaFoldDB" id="A0A0A3IST6"/>
<keyword evidence="2" id="KW-0813">Transport</keyword>
<evidence type="ECO:0000313" key="7">
    <source>
        <dbReference type="Proteomes" id="UP000030416"/>
    </source>
</evidence>
<dbReference type="GO" id="GO:0005524">
    <property type="term" value="F:ATP binding"/>
    <property type="evidence" value="ECO:0007669"/>
    <property type="project" value="UniProtKB-KW"/>
</dbReference>
<protein>
    <submittedName>
        <fullName evidence="6">ABC transporter ATP-binding protein</fullName>
    </submittedName>
</protein>
<evidence type="ECO:0000259" key="5">
    <source>
        <dbReference type="PROSITE" id="PS50893"/>
    </source>
</evidence>
<dbReference type="Pfam" id="PF00005">
    <property type="entry name" value="ABC_tran"/>
    <property type="match status" value="1"/>
</dbReference>
<sequence>MTSMILKTEKLCKTFSSGGLQQHVLKNLDISLVEGDFTIIMGSSGSGKSTLLYAISGMDKPTLGEINFLGKNISKLNNDQLAIFRRNHCGFVFQQIHLLDNMSVLDNVLASGLLVNKNKRELVKKAKKLLNQVGISENSWSKFPTQLSGGEAQRVGIVRALINNPKILFADEPTGALNSSSSKSVLDVFTDINHNGQSIVTVTHDMKTALRGNRILYLRDGVIQGDLHLGPYSENENIERHEKLKHFLAEMGW</sequence>
<proteinExistence type="inferred from homology"/>
<dbReference type="GO" id="GO:0016887">
    <property type="term" value="F:ATP hydrolysis activity"/>
    <property type="evidence" value="ECO:0007669"/>
    <property type="project" value="InterPro"/>
</dbReference>
<dbReference type="InterPro" id="IPR027417">
    <property type="entry name" value="P-loop_NTPase"/>
</dbReference>
<comment type="caution">
    <text evidence="6">The sequence shown here is derived from an EMBL/GenBank/DDBJ whole genome shotgun (WGS) entry which is preliminary data.</text>
</comment>